<proteinExistence type="predicted"/>
<dbReference type="InterPro" id="IPR018247">
    <property type="entry name" value="EF_Hand_1_Ca_BS"/>
</dbReference>
<dbReference type="EMBL" id="CP006704">
    <property type="protein sequence ID" value="AIJ44254.1"/>
    <property type="molecule type" value="Genomic_DNA"/>
</dbReference>
<evidence type="ECO:0000256" key="1">
    <source>
        <dbReference type="SAM" id="MobiDB-lite"/>
    </source>
</evidence>
<sequence>MNKKNLLNCKVSSFEVVSVVLFSALTLGGGMAFAQTGSGTVGESKEPARIVQSGAATGVQQAPTAKNSVQAAFERADANRDGQLSAQEARQLPAISQRFEEIDSDRNGQLSRAEFDKGAQQY</sequence>
<dbReference type="InterPro" id="IPR011992">
    <property type="entry name" value="EF-hand-dom_pair"/>
</dbReference>
<dbReference type="SUPFAM" id="SSF47473">
    <property type="entry name" value="EF-hand"/>
    <property type="match status" value="1"/>
</dbReference>
<dbReference type="Proteomes" id="UP000028782">
    <property type="component" value="Chromosome"/>
</dbReference>
<dbReference type="GO" id="GO:0016301">
    <property type="term" value="F:kinase activity"/>
    <property type="evidence" value="ECO:0007669"/>
    <property type="project" value="UniProtKB-KW"/>
</dbReference>
<keyword evidence="2" id="KW-0732">Signal</keyword>
<feature type="domain" description="EF-hand" evidence="3">
    <location>
        <begin position="90"/>
        <end position="122"/>
    </location>
</feature>
<dbReference type="AlphaFoldDB" id="A0A076PBR0"/>
<protein>
    <submittedName>
        <fullName evidence="4">Histidine kinase</fullName>
    </submittedName>
</protein>
<dbReference type="GO" id="GO:0005509">
    <property type="term" value="F:calcium ion binding"/>
    <property type="evidence" value="ECO:0007669"/>
    <property type="project" value="InterPro"/>
</dbReference>
<feature type="compositionally biased region" description="Basic and acidic residues" evidence="1">
    <location>
        <begin position="113"/>
        <end position="122"/>
    </location>
</feature>
<name>A0A076PBR0_COMTE</name>
<dbReference type="PROSITE" id="PS00018">
    <property type="entry name" value="EF_HAND_1"/>
    <property type="match status" value="1"/>
</dbReference>
<dbReference type="HOGENOM" id="CLU_2104992_0_0_4"/>
<dbReference type="KEGG" id="ctes:O987_00265"/>
<evidence type="ECO:0000313" key="4">
    <source>
        <dbReference type="EMBL" id="AIJ44254.1"/>
    </source>
</evidence>
<feature type="signal peptide" evidence="2">
    <location>
        <begin position="1"/>
        <end position="34"/>
    </location>
</feature>
<evidence type="ECO:0000256" key="2">
    <source>
        <dbReference type="SAM" id="SignalP"/>
    </source>
</evidence>
<feature type="chain" id="PRO_5001715733" evidence="2">
    <location>
        <begin position="35"/>
        <end position="122"/>
    </location>
</feature>
<keyword evidence="4" id="KW-0418">Kinase</keyword>
<dbReference type="Pfam" id="PF13202">
    <property type="entry name" value="EF-hand_5"/>
    <property type="match status" value="2"/>
</dbReference>
<accession>A0A076PBR0</accession>
<dbReference type="Gene3D" id="1.10.238.10">
    <property type="entry name" value="EF-hand"/>
    <property type="match status" value="1"/>
</dbReference>
<reference evidence="4 5" key="1">
    <citation type="journal article" date="2014" name="Genome Announc.">
        <title>Complete Genome Sequence of Polychlorinated Biphenyl Degrader Comamonas testosteroni TK102 (NBRC 109938).</title>
        <authorList>
            <person name="Fukuda K."/>
            <person name="Hosoyama A."/>
            <person name="Tsuchikane K."/>
            <person name="Ohji S."/>
            <person name="Yamazoe A."/>
            <person name="Fujita N."/>
            <person name="Shintani M."/>
            <person name="Kimbara K."/>
        </authorList>
    </citation>
    <scope>NUCLEOTIDE SEQUENCE [LARGE SCALE GENOMIC DNA]</scope>
    <source>
        <strain evidence="4">TK102</strain>
    </source>
</reference>
<dbReference type="PROSITE" id="PS50222">
    <property type="entry name" value="EF_HAND_2"/>
    <property type="match status" value="1"/>
</dbReference>
<organism evidence="4 5">
    <name type="scientific">Comamonas testosteroni TK102</name>
    <dbReference type="NCBI Taxonomy" id="1392005"/>
    <lineage>
        <taxon>Bacteria</taxon>
        <taxon>Pseudomonadati</taxon>
        <taxon>Pseudomonadota</taxon>
        <taxon>Betaproteobacteria</taxon>
        <taxon>Burkholderiales</taxon>
        <taxon>Comamonadaceae</taxon>
        <taxon>Comamonas</taxon>
    </lineage>
</organism>
<dbReference type="RefSeq" id="WP_043370394.1">
    <property type="nucleotide sequence ID" value="NZ_CP006704.1"/>
</dbReference>
<evidence type="ECO:0000313" key="5">
    <source>
        <dbReference type="Proteomes" id="UP000028782"/>
    </source>
</evidence>
<dbReference type="CDD" id="cd00051">
    <property type="entry name" value="EFh"/>
    <property type="match status" value="1"/>
</dbReference>
<feature type="region of interest" description="Disordered" evidence="1">
    <location>
        <begin position="99"/>
        <end position="122"/>
    </location>
</feature>
<keyword evidence="4" id="KW-0808">Transferase</keyword>
<dbReference type="InterPro" id="IPR002048">
    <property type="entry name" value="EF_hand_dom"/>
</dbReference>
<gene>
    <name evidence="4" type="ORF">O987_00265</name>
</gene>
<evidence type="ECO:0000259" key="3">
    <source>
        <dbReference type="PROSITE" id="PS50222"/>
    </source>
</evidence>